<evidence type="ECO:0000256" key="7">
    <source>
        <dbReference type="SAM" id="Phobius"/>
    </source>
</evidence>
<evidence type="ECO:0000256" key="1">
    <source>
        <dbReference type="ARBA" id="ARBA00004651"/>
    </source>
</evidence>
<comment type="subcellular location">
    <subcellularLocation>
        <location evidence="1">Cell membrane</location>
        <topology evidence="1">Multi-pass membrane protein</topology>
    </subcellularLocation>
</comment>
<evidence type="ECO:0000256" key="6">
    <source>
        <dbReference type="ARBA" id="ARBA00023136"/>
    </source>
</evidence>
<organism evidence="8 9">
    <name type="scientific">Chelativorans salis</name>
    <dbReference type="NCBI Taxonomy" id="2978478"/>
    <lineage>
        <taxon>Bacteria</taxon>
        <taxon>Pseudomonadati</taxon>
        <taxon>Pseudomonadota</taxon>
        <taxon>Alphaproteobacteria</taxon>
        <taxon>Hyphomicrobiales</taxon>
        <taxon>Phyllobacteriaceae</taxon>
        <taxon>Chelativorans</taxon>
    </lineage>
</organism>
<sequence length="127" mass="13083">MSNSTLLLIGRILIAVIFIFSGFGKLTNIGGTAGYFGSLGLPVPTLTAWVVALVELLGGLAVLVGFKTRIAAIALAAFTLASALIAHLDFGDQMQLVQFLKNLAITGGFLVLIAHGAGALSLDGRRS</sequence>
<evidence type="ECO:0000256" key="2">
    <source>
        <dbReference type="ARBA" id="ARBA00006679"/>
    </source>
</evidence>
<evidence type="ECO:0000256" key="3">
    <source>
        <dbReference type="ARBA" id="ARBA00022475"/>
    </source>
</evidence>
<evidence type="ECO:0000313" key="9">
    <source>
        <dbReference type="Proteomes" id="UP001320831"/>
    </source>
</evidence>
<feature type="transmembrane region" description="Helical" evidence="7">
    <location>
        <begin position="103"/>
        <end position="122"/>
    </location>
</feature>
<comment type="similarity">
    <text evidence="2">Belongs to the DoxX family.</text>
</comment>
<evidence type="ECO:0000313" key="8">
    <source>
        <dbReference type="EMBL" id="MCT7373927.1"/>
    </source>
</evidence>
<dbReference type="EMBL" id="JAOCZP010000001">
    <property type="protein sequence ID" value="MCT7373927.1"/>
    <property type="molecule type" value="Genomic_DNA"/>
</dbReference>
<accession>A0ABT2LH98</accession>
<name>A0ABT2LH98_9HYPH</name>
<protein>
    <submittedName>
        <fullName evidence="8">DoxX family protein</fullName>
    </submittedName>
</protein>
<dbReference type="InterPro" id="IPR051907">
    <property type="entry name" value="DoxX-like_oxidoreductase"/>
</dbReference>
<reference evidence="8 9" key="1">
    <citation type="submission" date="2022-09" db="EMBL/GenBank/DDBJ databases">
        <title>Chelativorans salina sp. nov., a novel slightly halophilic bacterium isolated from a saline lake sediment enrichment.</title>
        <authorList>
            <person name="Gao L."/>
            <person name="Fang B.-Z."/>
            <person name="Li W.-J."/>
        </authorList>
    </citation>
    <scope>NUCLEOTIDE SEQUENCE [LARGE SCALE GENOMIC DNA]</scope>
    <source>
        <strain evidence="8 9">EGI FJ00035</strain>
    </source>
</reference>
<comment type="caution">
    <text evidence="8">The sequence shown here is derived from an EMBL/GenBank/DDBJ whole genome shotgun (WGS) entry which is preliminary data.</text>
</comment>
<keyword evidence="4 7" id="KW-0812">Transmembrane</keyword>
<proteinExistence type="inferred from homology"/>
<evidence type="ECO:0000256" key="5">
    <source>
        <dbReference type="ARBA" id="ARBA00022989"/>
    </source>
</evidence>
<evidence type="ECO:0000256" key="4">
    <source>
        <dbReference type="ARBA" id="ARBA00022692"/>
    </source>
</evidence>
<dbReference type="Proteomes" id="UP001320831">
    <property type="component" value="Unassembled WGS sequence"/>
</dbReference>
<keyword evidence="9" id="KW-1185">Reference proteome</keyword>
<gene>
    <name evidence="8" type="ORF">N5A92_02580</name>
</gene>
<dbReference type="RefSeq" id="WP_260900265.1">
    <property type="nucleotide sequence ID" value="NZ_JAOCZP010000001.1"/>
</dbReference>
<keyword evidence="3" id="KW-1003">Cell membrane</keyword>
<keyword evidence="5 7" id="KW-1133">Transmembrane helix</keyword>
<feature type="transmembrane region" description="Helical" evidence="7">
    <location>
        <begin position="73"/>
        <end position="91"/>
    </location>
</feature>
<dbReference type="PANTHER" id="PTHR33452:SF1">
    <property type="entry name" value="INNER MEMBRANE PROTEIN YPHA-RELATED"/>
    <property type="match status" value="1"/>
</dbReference>
<dbReference type="InterPro" id="IPR032808">
    <property type="entry name" value="DoxX"/>
</dbReference>
<feature type="transmembrane region" description="Helical" evidence="7">
    <location>
        <begin position="7"/>
        <end position="26"/>
    </location>
</feature>
<feature type="transmembrane region" description="Helical" evidence="7">
    <location>
        <begin position="46"/>
        <end position="66"/>
    </location>
</feature>
<dbReference type="Pfam" id="PF07681">
    <property type="entry name" value="DoxX"/>
    <property type="match status" value="1"/>
</dbReference>
<keyword evidence="6 7" id="KW-0472">Membrane</keyword>
<dbReference type="PANTHER" id="PTHR33452">
    <property type="entry name" value="OXIDOREDUCTASE CATD-RELATED"/>
    <property type="match status" value="1"/>
</dbReference>